<dbReference type="GO" id="GO:0022857">
    <property type="term" value="F:transmembrane transporter activity"/>
    <property type="evidence" value="ECO:0007669"/>
    <property type="project" value="InterPro"/>
</dbReference>
<evidence type="ECO:0000256" key="7">
    <source>
        <dbReference type="ARBA" id="ARBA00023010"/>
    </source>
</evidence>
<dbReference type="PANTHER" id="PTHR30081">
    <property type="entry name" value="PROTEIN-EXPORT MEMBRANE PROTEIN SEC"/>
    <property type="match status" value="1"/>
</dbReference>
<evidence type="ECO:0000313" key="12">
    <source>
        <dbReference type="Proteomes" id="UP000178744"/>
    </source>
</evidence>
<name>A0A1G1Z6E8_9BACT</name>
<feature type="transmembrane region" description="Helical" evidence="9">
    <location>
        <begin position="76"/>
        <end position="96"/>
    </location>
</feature>
<keyword evidence="3" id="KW-1003">Cell membrane</keyword>
<keyword evidence="8 9" id="KW-0472">Membrane</keyword>
<feature type="transmembrane region" description="Helical" evidence="9">
    <location>
        <begin position="6"/>
        <end position="24"/>
    </location>
</feature>
<keyword evidence="6 9" id="KW-1133">Transmembrane helix</keyword>
<evidence type="ECO:0000256" key="4">
    <source>
        <dbReference type="ARBA" id="ARBA00022692"/>
    </source>
</evidence>
<evidence type="ECO:0000256" key="8">
    <source>
        <dbReference type="ARBA" id="ARBA00023136"/>
    </source>
</evidence>
<evidence type="ECO:0000256" key="3">
    <source>
        <dbReference type="ARBA" id="ARBA00022475"/>
    </source>
</evidence>
<dbReference type="PRINTS" id="PR00702">
    <property type="entry name" value="ACRIFLAVINRP"/>
</dbReference>
<dbReference type="SUPFAM" id="SSF82866">
    <property type="entry name" value="Multidrug efflux transporter AcrB transmembrane domain"/>
    <property type="match status" value="1"/>
</dbReference>
<evidence type="ECO:0000256" key="9">
    <source>
        <dbReference type="SAM" id="Phobius"/>
    </source>
</evidence>
<dbReference type="Pfam" id="PF02355">
    <property type="entry name" value="SecD_SecF_C"/>
    <property type="match status" value="1"/>
</dbReference>
<dbReference type="Proteomes" id="UP000178744">
    <property type="component" value="Unassembled WGS sequence"/>
</dbReference>
<keyword evidence="7" id="KW-0811">Translocation</keyword>
<dbReference type="PANTHER" id="PTHR30081:SF1">
    <property type="entry name" value="PROTEIN TRANSLOCASE SUBUNIT SECD"/>
    <property type="match status" value="1"/>
</dbReference>
<dbReference type="AlphaFoldDB" id="A0A1G1Z6E8"/>
<proteinExistence type="predicted"/>
<dbReference type="InterPro" id="IPR022813">
    <property type="entry name" value="SecD/SecF_arch_bac"/>
</dbReference>
<evidence type="ECO:0000256" key="1">
    <source>
        <dbReference type="ARBA" id="ARBA00004651"/>
    </source>
</evidence>
<keyword evidence="4 9" id="KW-0812">Transmembrane</keyword>
<accession>A0A1G1Z6E8</accession>
<comment type="subcellular location">
    <subcellularLocation>
        <location evidence="1">Cell membrane</location>
        <topology evidence="1">Multi-pass membrane protein</topology>
    </subcellularLocation>
</comment>
<evidence type="ECO:0000256" key="6">
    <source>
        <dbReference type="ARBA" id="ARBA00022989"/>
    </source>
</evidence>
<gene>
    <name evidence="11" type="ORF">A3B23_00610</name>
</gene>
<sequence length="106" mass="11724">MSLAGIAGFILSIGMAVDANILIFERTREEKKRGLAASSAIEEGFRRAWTSIRDSNISTLMSSLILYYFTSSFVKGFALTLGVGVLVSMFSAIFVTRTMLRVFIRK</sequence>
<evidence type="ECO:0000313" key="11">
    <source>
        <dbReference type="EMBL" id="OGY60201.1"/>
    </source>
</evidence>
<evidence type="ECO:0000256" key="2">
    <source>
        <dbReference type="ARBA" id="ARBA00022448"/>
    </source>
</evidence>
<evidence type="ECO:0000256" key="5">
    <source>
        <dbReference type="ARBA" id="ARBA00022927"/>
    </source>
</evidence>
<comment type="caution">
    <text evidence="11">The sequence shown here is derived from an EMBL/GenBank/DDBJ whole genome shotgun (WGS) entry which is preliminary data.</text>
</comment>
<dbReference type="Gene3D" id="1.20.1640.10">
    <property type="entry name" value="Multidrug efflux transporter AcrB transmembrane domain"/>
    <property type="match status" value="1"/>
</dbReference>
<dbReference type="InterPro" id="IPR048634">
    <property type="entry name" value="SecD_SecF_C"/>
</dbReference>
<dbReference type="GO" id="GO:0005886">
    <property type="term" value="C:plasma membrane"/>
    <property type="evidence" value="ECO:0007669"/>
    <property type="project" value="UniProtKB-SubCell"/>
</dbReference>
<feature type="domain" description="Protein export membrane protein SecD/SecF C-terminal" evidence="10">
    <location>
        <begin position="2"/>
        <end position="103"/>
    </location>
</feature>
<dbReference type="STRING" id="1797690.A3B23_00610"/>
<protein>
    <recommendedName>
        <fullName evidence="10">Protein export membrane protein SecD/SecF C-terminal domain-containing protein</fullName>
    </recommendedName>
</protein>
<organism evidence="11 12">
    <name type="scientific">Candidatus Colwellbacteria bacterium RIFCSPLOWO2_01_FULL_48_10</name>
    <dbReference type="NCBI Taxonomy" id="1797690"/>
    <lineage>
        <taxon>Bacteria</taxon>
        <taxon>Candidatus Colwelliibacteriota</taxon>
    </lineage>
</organism>
<keyword evidence="5" id="KW-0653">Protein transport</keyword>
<evidence type="ECO:0000259" key="10">
    <source>
        <dbReference type="Pfam" id="PF02355"/>
    </source>
</evidence>
<reference evidence="11 12" key="1">
    <citation type="journal article" date="2016" name="Nat. Commun.">
        <title>Thousands of microbial genomes shed light on interconnected biogeochemical processes in an aquifer system.</title>
        <authorList>
            <person name="Anantharaman K."/>
            <person name="Brown C.T."/>
            <person name="Hug L.A."/>
            <person name="Sharon I."/>
            <person name="Castelle C.J."/>
            <person name="Probst A.J."/>
            <person name="Thomas B.C."/>
            <person name="Singh A."/>
            <person name="Wilkins M.J."/>
            <person name="Karaoz U."/>
            <person name="Brodie E.L."/>
            <person name="Williams K.H."/>
            <person name="Hubbard S.S."/>
            <person name="Banfield J.F."/>
        </authorList>
    </citation>
    <scope>NUCLEOTIDE SEQUENCE [LARGE SCALE GENOMIC DNA]</scope>
</reference>
<dbReference type="GO" id="GO:0015031">
    <property type="term" value="P:protein transport"/>
    <property type="evidence" value="ECO:0007669"/>
    <property type="project" value="UniProtKB-KW"/>
</dbReference>
<feature type="transmembrane region" description="Helical" evidence="9">
    <location>
        <begin position="55"/>
        <end position="70"/>
    </location>
</feature>
<dbReference type="InterPro" id="IPR001036">
    <property type="entry name" value="Acrflvin-R"/>
</dbReference>
<dbReference type="EMBL" id="MHIY01000005">
    <property type="protein sequence ID" value="OGY60201.1"/>
    <property type="molecule type" value="Genomic_DNA"/>
</dbReference>
<keyword evidence="2" id="KW-0813">Transport</keyword>